<accession>A0A811V1D6</accession>
<keyword evidence="3" id="KW-1185">Reference proteome</keyword>
<feature type="compositionally biased region" description="Polar residues" evidence="1">
    <location>
        <begin position="1"/>
        <end position="24"/>
    </location>
</feature>
<name>A0A811V1D6_CERCA</name>
<comment type="caution">
    <text evidence="2">The sequence shown here is derived from an EMBL/GenBank/DDBJ whole genome shotgun (WGS) entry which is preliminary data.</text>
</comment>
<proteinExistence type="predicted"/>
<dbReference type="Proteomes" id="UP000606786">
    <property type="component" value="Unassembled WGS sequence"/>
</dbReference>
<feature type="region of interest" description="Disordered" evidence="1">
    <location>
        <begin position="1"/>
        <end position="36"/>
    </location>
</feature>
<evidence type="ECO:0000256" key="1">
    <source>
        <dbReference type="SAM" id="MobiDB-lite"/>
    </source>
</evidence>
<evidence type="ECO:0000313" key="3">
    <source>
        <dbReference type="Proteomes" id="UP000606786"/>
    </source>
</evidence>
<reference evidence="2" key="1">
    <citation type="submission" date="2020-11" db="EMBL/GenBank/DDBJ databases">
        <authorList>
            <person name="Whitehead M."/>
        </authorList>
    </citation>
    <scope>NUCLEOTIDE SEQUENCE</scope>
    <source>
        <strain evidence="2">EGII</strain>
    </source>
</reference>
<evidence type="ECO:0000313" key="2">
    <source>
        <dbReference type="EMBL" id="CAD7003223.1"/>
    </source>
</evidence>
<gene>
    <name evidence="2" type="ORF">CCAP1982_LOCUS11684</name>
</gene>
<organism evidence="2 3">
    <name type="scientific">Ceratitis capitata</name>
    <name type="common">Mediterranean fruit fly</name>
    <name type="synonym">Tephritis capitata</name>
    <dbReference type="NCBI Taxonomy" id="7213"/>
    <lineage>
        <taxon>Eukaryota</taxon>
        <taxon>Metazoa</taxon>
        <taxon>Ecdysozoa</taxon>
        <taxon>Arthropoda</taxon>
        <taxon>Hexapoda</taxon>
        <taxon>Insecta</taxon>
        <taxon>Pterygota</taxon>
        <taxon>Neoptera</taxon>
        <taxon>Endopterygota</taxon>
        <taxon>Diptera</taxon>
        <taxon>Brachycera</taxon>
        <taxon>Muscomorpha</taxon>
        <taxon>Tephritoidea</taxon>
        <taxon>Tephritidae</taxon>
        <taxon>Ceratitis</taxon>
        <taxon>Ceratitis</taxon>
    </lineage>
</organism>
<dbReference type="EMBL" id="CAJHJT010000034">
    <property type="protein sequence ID" value="CAD7003223.1"/>
    <property type="molecule type" value="Genomic_DNA"/>
</dbReference>
<feature type="region of interest" description="Disordered" evidence="1">
    <location>
        <begin position="75"/>
        <end position="96"/>
    </location>
</feature>
<protein>
    <submittedName>
        <fullName evidence="2">(Mediterranean fruit fly) hypothetical protein</fullName>
    </submittedName>
</protein>
<dbReference type="AlphaFoldDB" id="A0A811V1D6"/>
<sequence>MCHNLNSSLRHSNTTTKQHNTIGNSDPPHAVCAEQGLRADPVNREMPLSAYCSHLATKHFEDTGISVHVLFMRLPPRPRPRPRPRPLYDQRFCAPK</sequence>